<keyword evidence="11" id="KW-1185">Reference proteome</keyword>
<dbReference type="EMBL" id="BJYM01000004">
    <property type="protein sequence ID" value="GEN86595.1"/>
    <property type="molecule type" value="Genomic_DNA"/>
</dbReference>
<keyword evidence="3 7" id="KW-0812">Transmembrane</keyword>
<comment type="caution">
    <text evidence="10">The sequence shown here is derived from an EMBL/GenBank/DDBJ whole genome shotgun (WGS) entry which is preliminary data.</text>
</comment>
<dbReference type="NCBIfam" id="TIGR02209">
    <property type="entry name" value="ftsL_broad"/>
    <property type="match status" value="1"/>
</dbReference>
<name>A0A511ZGM8_9BACI</name>
<dbReference type="GO" id="GO:0043093">
    <property type="term" value="P:FtsZ-dependent cytokinesis"/>
    <property type="evidence" value="ECO:0007669"/>
    <property type="project" value="UniProtKB-UniRule"/>
</dbReference>
<feature type="region of interest" description="Disordered" evidence="9">
    <location>
        <begin position="1"/>
        <end position="23"/>
    </location>
</feature>
<keyword evidence="1 7" id="KW-1003">Cell membrane</keyword>
<keyword evidence="6 7" id="KW-0131">Cell cycle</keyword>
<evidence type="ECO:0000256" key="7">
    <source>
        <dbReference type="HAMAP-Rule" id="MF_00910"/>
    </source>
</evidence>
<evidence type="ECO:0000256" key="8">
    <source>
        <dbReference type="NCBIfam" id="TIGR02209"/>
    </source>
</evidence>
<feature type="compositionally biased region" description="Polar residues" evidence="9">
    <location>
        <begin position="13"/>
        <end position="23"/>
    </location>
</feature>
<evidence type="ECO:0000256" key="3">
    <source>
        <dbReference type="ARBA" id="ARBA00022692"/>
    </source>
</evidence>
<dbReference type="OrthoDB" id="2973386at2"/>
<dbReference type="STRING" id="582851.GCA_900162665_00296"/>
<dbReference type="InterPro" id="IPR011922">
    <property type="entry name" value="Cell_div_FtsL"/>
</dbReference>
<protein>
    <recommendedName>
        <fullName evidence="7 8">Cell division protein FtsL</fullName>
    </recommendedName>
</protein>
<evidence type="ECO:0000256" key="2">
    <source>
        <dbReference type="ARBA" id="ARBA00022618"/>
    </source>
</evidence>
<evidence type="ECO:0000256" key="1">
    <source>
        <dbReference type="ARBA" id="ARBA00022475"/>
    </source>
</evidence>
<feature type="transmembrane region" description="Helical" evidence="7">
    <location>
        <begin position="40"/>
        <end position="60"/>
    </location>
</feature>
<evidence type="ECO:0000256" key="6">
    <source>
        <dbReference type="ARBA" id="ARBA00023306"/>
    </source>
</evidence>
<evidence type="ECO:0000313" key="11">
    <source>
        <dbReference type="Proteomes" id="UP000321558"/>
    </source>
</evidence>
<keyword evidence="5 7" id="KW-0472">Membrane</keyword>
<evidence type="ECO:0000256" key="9">
    <source>
        <dbReference type="SAM" id="MobiDB-lite"/>
    </source>
</evidence>
<dbReference type="GO" id="GO:0032153">
    <property type="term" value="C:cell division site"/>
    <property type="evidence" value="ECO:0007669"/>
    <property type="project" value="UniProtKB-UniRule"/>
</dbReference>
<comment type="similarity">
    <text evidence="7">Belongs to the FtsL family.</text>
</comment>
<evidence type="ECO:0000256" key="5">
    <source>
        <dbReference type="ARBA" id="ARBA00023136"/>
    </source>
</evidence>
<dbReference type="AlphaFoldDB" id="A0A511ZGM8"/>
<dbReference type="HAMAP" id="MF_00910">
    <property type="entry name" value="FtsL"/>
    <property type="match status" value="1"/>
</dbReference>
<accession>A0A511ZGM8</accession>
<comment type="subcellular location">
    <subcellularLocation>
        <location evidence="7">Cell membrane</location>
        <topology evidence="7">Single-pass type II membrane protein</topology>
    </subcellularLocation>
    <text evidence="7">Localizes to the division septum where it forms a ring structure.</text>
</comment>
<dbReference type="GO" id="GO:0005886">
    <property type="term" value="C:plasma membrane"/>
    <property type="evidence" value="ECO:0007669"/>
    <property type="project" value="UniProtKB-SubCell"/>
</dbReference>
<dbReference type="Proteomes" id="UP000321558">
    <property type="component" value="Unassembled WGS sequence"/>
</dbReference>
<evidence type="ECO:0000256" key="4">
    <source>
        <dbReference type="ARBA" id="ARBA00022989"/>
    </source>
</evidence>
<keyword evidence="2 7" id="KW-0132">Cell division</keyword>
<sequence>MSENQARKWQVNPRYNPQEESQTVVKKVKKTPWITKGEKVIYSVTSAAILAFGIGIVSFASGTDTLNRGMQQLENNINSQKIVNENLNFEKEELSRPERITDIAEKNGLKIQNSEVKQAETVNN</sequence>
<evidence type="ECO:0000313" key="10">
    <source>
        <dbReference type="EMBL" id="GEN86595.1"/>
    </source>
</evidence>
<gene>
    <name evidence="7" type="primary">ftsL</name>
    <name evidence="10" type="ORF">OSO01_13340</name>
</gene>
<organism evidence="10 11">
    <name type="scientific">Oceanobacillus sojae</name>
    <dbReference type="NCBI Taxonomy" id="582851"/>
    <lineage>
        <taxon>Bacteria</taxon>
        <taxon>Bacillati</taxon>
        <taxon>Bacillota</taxon>
        <taxon>Bacilli</taxon>
        <taxon>Bacillales</taxon>
        <taxon>Bacillaceae</taxon>
        <taxon>Oceanobacillus</taxon>
    </lineage>
</organism>
<comment type="function">
    <text evidence="7">Essential cell division protein.</text>
</comment>
<reference evidence="10 11" key="1">
    <citation type="submission" date="2019-07" db="EMBL/GenBank/DDBJ databases">
        <title>Whole genome shotgun sequence of Oceanobacillus sojae NBRC 105379.</title>
        <authorList>
            <person name="Hosoyama A."/>
            <person name="Uohara A."/>
            <person name="Ohji S."/>
            <person name="Ichikawa N."/>
        </authorList>
    </citation>
    <scope>NUCLEOTIDE SEQUENCE [LARGE SCALE GENOMIC DNA]</scope>
    <source>
        <strain evidence="10 11">NBRC 105379</strain>
    </source>
</reference>
<keyword evidence="4 7" id="KW-1133">Transmembrane helix</keyword>
<proteinExistence type="inferred from homology"/>